<keyword evidence="1" id="KW-0812">Transmembrane</keyword>
<protein>
    <submittedName>
        <fullName evidence="2">Uncharacterized protein</fullName>
    </submittedName>
</protein>
<keyword evidence="3" id="KW-1185">Reference proteome</keyword>
<feature type="transmembrane region" description="Helical" evidence="1">
    <location>
        <begin position="56"/>
        <end position="72"/>
    </location>
</feature>
<evidence type="ECO:0000313" key="3">
    <source>
        <dbReference type="Proteomes" id="UP000004947"/>
    </source>
</evidence>
<accession>A6DM80</accession>
<dbReference type="AlphaFoldDB" id="A6DM80"/>
<keyword evidence="1" id="KW-0472">Membrane</keyword>
<keyword evidence="1" id="KW-1133">Transmembrane helix</keyword>
<dbReference type="Proteomes" id="UP000004947">
    <property type="component" value="Unassembled WGS sequence"/>
</dbReference>
<evidence type="ECO:0000313" key="2">
    <source>
        <dbReference type="EMBL" id="EDM27378.1"/>
    </source>
</evidence>
<evidence type="ECO:0000256" key="1">
    <source>
        <dbReference type="SAM" id="Phobius"/>
    </source>
</evidence>
<dbReference type="EMBL" id="ABCK01000010">
    <property type="protein sequence ID" value="EDM27378.1"/>
    <property type="molecule type" value="Genomic_DNA"/>
</dbReference>
<name>A6DM80_9BACT</name>
<organism evidence="2 3">
    <name type="scientific">Lentisphaera araneosa HTCC2155</name>
    <dbReference type="NCBI Taxonomy" id="313628"/>
    <lineage>
        <taxon>Bacteria</taxon>
        <taxon>Pseudomonadati</taxon>
        <taxon>Lentisphaerota</taxon>
        <taxon>Lentisphaeria</taxon>
        <taxon>Lentisphaerales</taxon>
        <taxon>Lentisphaeraceae</taxon>
        <taxon>Lentisphaera</taxon>
    </lineage>
</organism>
<sequence length="79" mass="9108">MKNKSIFFLVAATFLFSGIIILSSHENKNVEYVITDSNGQIIEAPENENSRRLKRLGYFQFTASFIFLIYGIKLKKNKT</sequence>
<comment type="caution">
    <text evidence="2">The sequence shown here is derived from an EMBL/GenBank/DDBJ whole genome shotgun (WGS) entry which is preliminary data.</text>
</comment>
<gene>
    <name evidence="2" type="ORF">LNTAR_21730</name>
</gene>
<reference evidence="2 3" key="1">
    <citation type="journal article" date="2010" name="J. Bacteriol.">
        <title>Genome sequence of Lentisphaera araneosa HTCC2155T, the type species of the order Lentisphaerales in the phylum Lentisphaerae.</title>
        <authorList>
            <person name="Thrash J.C."/>
            <person name="Cho J.C."/>
            <person name="Vergin K.L."/>
            <person name="Morris R.M."/>
            <person name="Giovannoni S.J."/>
        </authorList>
    </citation>
    <scope>NUCLEOTIDE SEQUENCE [LARGE SCALE GENOMIC DNA]</scope>
    <source>
        <strain evidence="2 3">HTCC2155</strain>
    </source>
</reference>
<proteinExistence type="predicted"/>